<feature type="domain" description="TET-Associated Glycosyltransferase" evidence="10">
    <location>
        <begin position="1557"/>
        <end position="1788"/>
    </location>
</feature>
<keyword evidence="13" id="KW-1185">Reference proteome</keyword>
<evidence type="ECO:0008006" key="14">
    <source>
        <dbReference type="Google" id="ProtNLM"/>
    </source>
</evidence>
<evidence type="ECO:0000259" key="10">
    <source>
        <dbReference type="Pfam" id="PF20691"/>
    </source>
</evidence>
<evidence type="ECO:0000313" key="12">
    <source>
        <dbReference type="EnsemblMetazoa" id="XP_020905865.1"/>
    </source>
</evidence>
<dbReference type="InterPro" id="IPR028422">
    <property type="entry name" value="GREB1"/>
</dbReference>
<dbReference type="Pfam" id="PF20691">
    <property type="entry name" value="TAGT"/>
    <property type="match status" value="1"/>
</dbReference>
<feature type="region of interest" description="Disordered" evidence="6">
    <location>
        <begin position="1251"/>
        <end position="1343"/>
    </location>
</feature>
<dbReference type="GeneID" id="110244048"/>
<feature type="compositionally biased region" description="Polar residues" evidence="6">
    <location>
        <begin position="1251"/>
        <end position="1262"/>
    </location>
</feature>
<keyword evidence="4" id="KW-1133">Transmembrane helix</keyword>
<dbReference type="InterPro" id="IPR046927">
    <property type="entry name" value="GREB1-like_C"/>
</dbReference>
<feature type="compositionally biased region" description="Polar residues" evidence="6">
    <location>
        <begin position="294"/>
        <end position="320"/>
    </location>
</feature>
<feature type="domain" description="GREB1 N-terminal" evidence="7">
    <location>
        <begin position="106"/>
        <end position="254"/>
    </location>
</feature>
<reference evidence="12" key="1">
    <citation type="submission" date="2022-11" db="UniProtKB">
        <authorList>
            <consortium name="EnsemblMetazoa"/>
        </authorList>
    </citation>
    <scope>IDENTIFICATION</scope>
</reference>
<feature type="region of interest" description="Disordered" evidence="6">
    <location>
        <begin position="287"/>
        <end position="357"/>
    </location>
</feature>
<dbReference type="PANTHER" id="PTHR15720:SF14">
    <property type="entry name" value="GREB1-LIKE PROTEIN"/>
    <property type="match status" value="1"/>
</dbReference>
<dbReference type="RefSeq" id="XP_020905865.1">
    <property type="nucleotide sequence ID" value="XM_021050206.1"/>
</dbReference>
<feature type="region of interest" description="Disordered" evidence="6">
    <location>
        <begin position="70"/>
        <end position="115"/>
    </location>
</feature>
<feature type="compositionally biased region" description="Polar residues" evidence="6">
    <location>
        <begin position="1298"/>
        <end position="1315"/>
    </location>
</feature>
<keyword evidence="5" id="KW-0472">Membrane</keyword>
<dbReference type="Pfam" id="PF20688">
    <property type="entry name" value="GREB1_2nd"/>
    <property type="match status" value="1"/>
</dbReference>
<dbReference type="Pfam" id="PF15782">
    <property type="entry name" value="GREB1_N"/>
    <property type="match status" value="1"/>
</dbReference>
<sequence length="1979" mass="221139">MADQKYSSKYKQKHWGVPKINITASHGRSPLYDGRAVGDKATAISALASLHHPSPSVSNGRIQASRAGGIVTRSKHAQGTTIEDANASPKREDYKTAERIDQDEMNKSEGQQESLERIQSQVINKRLTTVCSEPGKCQAGGELRLSCLSEMGLNIEVPPSYALVGCKSPILPGIMLVAAVDKRYLPDEETSTTMLGFSGNCIGCGAKGFRYFTEFSQHINLRLATQPKKQKHMKYYVVKDGNGRLRKGNLIPWRVEGRKRSMPMSGSFVVPVDEDTPNDQSSVSIVSGPPIVSQNPQTIATSSNGDGINYQSPSMMTQYSGPPAAKRNRWESGGSDSELTYVGDGENSPAPSSQEVSRVELPNKPWLTTACGVCPVLLLCQHSIPNVPCSVHDIIVSDLLVGCFDPPQVSDHNQFGNFTGAYNTGESLSHSSRGPSSSQARYYQSSLSPLTTQMAILLMIQYLSQFDEDDRIMREEVESLLQDAQLELSAGYQHSHILAQSNLLTHVQLPILANLAAVPSKGRVKIVTSPVSLENAIVRGLKFIMDIIKHNQTKFPKVPMPDYIFLLATSQKKAPEFCVLVSGVNQARYLTEAMIGHPVGARITDNVAKLEQLFRLSSDALEQLVSSYEEAMCHESKLVYVPFNGFARMKVPEDEALKLEPKVTITSFQHYGQKTNTVYSTQNQIAKQLVSQVCSIAENSSSLDINRFVNVDFAIVVPPINTLFNQTVQRLADSAVLADLELEDENRATMFDAGLSYVIKHDDSDDSQEKLSTFLKKVQTQPITLFILIFDQAQFYSRPRGVLDLPFYKEFLEASNVVPLFVTSAPYLFQTNCSFIDPENEVYWTDSRSDSDSSSVTSTPIEDDQYVDDQDSMYFGLKEYCDSIKWTHQFPLFRQDDAFERMALRTTRATEDVNVSVLRCYLLIRHYCAAIMWSAGIKPAEPHCTLKTIQIIREIIESPLRNADGSGSMLAIRIPSGELAMMAYESLKVIRDRLGFQYRFAVIHDNGMGELEIEEYFLKRLRFWKTQRGLLDSNTVENWHPRCYEELLDLPCIILLSGRERTGETFPRSLKYIDIRLIDRGFLYRSSLELEFSAIACYISTGVGPRNAGVEEGTMAEGDDNKDDSSTSSVPTKTSHYSSNYPLPVILVSRSAFKAFQTDFYGYPKHLLLPTTPQTRWIGHGRPHLVTSNPANQSLYYRKWTEPKPSNLVGTQCSSVNSRTVISMRSASGIVISPDIPDVVEEDGMSAVETMTETPRQASVAGSETEDNTGEDSKPNSPCQKQTSEEREPKTVRIAPDTRTSSQRSMPTPQSNASESDTEAGTMATTDDESDNETSGSNKYHPRSILFSGLPQVGKTGAYLHFARLLHRMLIKLQKVDVYDEMPFVQESTPDTKETTLKAAQPAHLEFKVISQLSFNSELKGHRFAKNSPLMLYSSKKEAQTATVKKTKTSPDSTPHVTSVLLSSWAAHDICHHCDSCKPYRDGIGPTTSLYHIYQLDSGESLHFLIPPTHAGKFTFTDDKKLQSLKLPKVLVKGSNGEVVSLKNEGEFNSKPAIMSPIMIPSTGRHETGLLNLYHALEGESHVQLVFVKHQEMSLYNKMWPNHVIVGLPKECDNEGIGAARFFIKEFASQNFFKERLRQDVSGSSDHDIWPMMLMMDDSCVLWQNLLDGPKVDDAANKEGTSIPFNANCSLLKIMKTIESTPDVTKYGAIGFAHFSSKTHHMTKPSFSNTPLDTAVVLNLLMLKSLQYNRNMYSCEDVNFSLAMHSQGIPSFRFDYMTVARKSIESGGEMTVKLFVNPSDNSSNDNRTVDVNDYRNYVTAPDTEDTHYFSSPARYLLERYLAEGAALKLFKTAANRPDHPVLTVNNYVNLGPKVSVEYVSTHNMKDRKLRTKGIDKNKTRYGGLLLYFSDPEVTKELLQQFQFLDDAQLCLVCQDRNTLRQEVVRLDLEENWRFRLRDELQTANDPDDPSLFILTGTHE</sequence>
<feature type="domain" description="GREB1-like second" evidence="9">
    <location>
        <begin position="440"/>
        <end position="595"/>
    </location>
</feature>
<dbReference type="Pfam" id="PF20267">
    <property type="entry name" value="GREB1_C"/>
    <property type="match status" value="1"/>
</dbReference>
<feature type="region of interest" description="Disordered" evidence="6">
    <location>
        <begin position="1108"/>
        <end position="1136"/>
    </location>
</feature>
<comment type="similarity">
    <text evidence="2">Belongs to the GREB1 family.</text>
</comment>
<feature type="compositionally biased region" description="Basic and acidic residues" evidence="6">
    <location>
        <begin position="89"/>
        <end position="107"/>
    </location>
</feature>
<feature type="compositionally biased region" description="Polar residues" evidence="6">
    <location>
        <begin position="1126"/>
        <end position="1136"/>
    </location>
</feature>
<dbReference type="Pfam" id="PF20692">
    <property type="entry name" value="cpSF2-GREB1"/>
    <property type="match status" value="1"/>
</dbReference>
<dbReference type="PANTHER" id="PTHR15720">
    <property type="entry name" value="GREB1-RELATED"/>
    <property type="match status" value="1"/>
</dbReference>
<dbReference type="EnsemblMetazoa" id="XM_021050206.1">
    <property type="protein sequence ID" value="XP_020905865.1"/>
    <property type="gene ID" value="LOC110244048"/>
</dbReference>
<protein>
    <recommendedName>
        <fullName evidence="14">GREB1-like protein</fullName>
    </recommendedName>
</protein>
<evidence type="ECO:0000256" key="6">
    <source>
        <dbReference type="SAM" id="MobiDB-lite"/>
    </source>
</evidence>
<evidence type="ECO:0000256" key="2">
    <source>
        <dbReference type="ARBA" id="ARBA00009148"/>
    </source>
</evidence>
<dbReference type="GO" id="GO:0016020">
    <property type="term" value="C:membrane"/>
    <property type="evidence" value="ECO:0007669"/>
    <property type="project" value="UniProtKB-SubCell"/>
</dbReference>
<dbReference type="OrthoDB" id="9989163at2759"/>
<evidence type="ECO:0000259" key="11">
    <source>
        <dbReference type="Pfam" id="PF20692"/>
    </source>
</evidence>
<dbReference type="Proteomes" id="UP000887567">
    <property type="component" value="Unplaced"/>
</dbReference>
<evidence type="ECO:0000256" key="5">
    <source>
        <dbReference type="ARBA" id="ARBA00023136"/>
    </source>
</evidence>
<evidence type="ECO:0000256" key="1">
    <source>
        <dbReference type="ARBA" id="ARBA00004167"/>
    </source>
</evidence>
<accession>A0A913XKR0</accession>
<dbReference type="InterPro" id="IPR048659">
    <property type="entry name" value="GREB1-like_2nd"/>
</dbReference>
<comment type="subcellular location">
    <subcellularLocation>
        <location evidence="1">Membrane</location>
        <topology evidence="1">Single-pass membrane protein</topology>
    </subcellularLocation>
</comment>
<proteinExistence type="inferred from homology"/>
<dbReference type="KEGG" id="epa:110244048"/>
<evidence type="ECO:0000259" key="7">
    <source>
        <dbReference type="Pfam" id="PF15782"/>
    </source>
</evidence>
<evidence type="ECO:0000259" key="9">
    <source>
        <dbReference type="Pfam" id="PF20688"/>
    </source>
</evidence>
<dbReference type="OMA" id="SEYSVEW"/>
<evidence type="ECO:0000259" key="8">
    <source>
        <dbReference type="Pfam" id="PF20267"/>
    </source>
</evidence>
<feature type="domain" description="GREB1-like circularly permuted SF2 helicase" evidence="11">
    <location>
        <begin position="677"/>
        <end position="1381"/>
    </location>
</feature>
<evidence type="ECO:0000256" key="4">
    <source>
        <dbReference type="ARBA" id="ARBA00022989"/>
    </source>
</evidence>
<dbReference type="InterPro" id="IPR046926">
    <property type="entry name" value="GREB1_N"/>
</dbReference>
<keyword evidence="3" id="KW-0812">Transmembrane</keyword>
<feature type="domain" description="GREB1-like C-terminal" evidence="8">
    <location>
        <begin position="1816"/>
        <end position="1978"/>
    </location>
</feature>
<dbReference type="InterPro" id="IPR049100">
    <property type="entry name" value="TAGT"/>
</dbReference>
<name>A0A913XKR0_EXADI</name>
<evidence type="ECO:0000313" key="13">
    <source>
        <dbReference type="Proteomes" id="UP000887567"/>
    </source>
</evidence>
<dbReference type="InterPro" id="IPR048657">
    <property type="entry name" value="GREB1-like_cpSF2"/>
</dbReference>
<organism evidence="12 13">
    <name type="scientific">Exaiptasia diaphana</name>
    <name type="common">Tropical sea anemone</name>
    <name type="synonym">Aiptasia pulchella</name>
    <dbReference type="NCBI Taxonomy" id="2652724"/>
    <lineage>
        <taxon>Eukaryota</taxon>
        <taxon>Metazoa</taxon>
        <taxon>Cnidaria</taxon>
        <taxon>Anthozoa</taxon>
        <taxon>Hexacorallia</taxon>
        <taxon>Actiniaria</taxon>
        <taxon>Aiptasiidae</taxon>
        <taxon>Exaiptasia</taxon>
    </lineage>
</organism>
<evidence type="ECO:0000256" key="3">
    <source>
        <dbReference type="ARBA" id="ARBA00022692"/>
    </source>
</evidence>